<dbReference type="Proteomes" id="UP000187406">
    <property type="component" value="Unassembled WGS sequence"/>
</dbReference>
<feature type="transmembrane region" description="Helical" evidence="1">
    <location>
        <begin position="68"/>
        <end position="92"/>
    </location>
</feature>
<keyword evidence="1" id="KW-0472">Membrane</keyword>
<keyword evidence="4" id="KW-1185">Reference proteome</keyword>
<feature type="transmembrane region" description="Helical" evidence="1">
    <location>
        <begin position="227"/>
        <end position="252"/>
    </location>
</feature>
<keyword evidence="1" id="KW-1133">Transmembrane helix</keyword>
<accession>A0A1Q3D937</accession>
<comment type="caution">
    <text evidence="3">The sequence shown here is derived from an EMBL/GenBank/DDBJ whole genome shotgun (WGS) entry which is preliminary data.</text>
</comment>
<dbReference type="InParanoid" id="A0A1Q3D937"/>
<gene>
    <name evidence="3" type="ORF">CFOL_v3_32405</name>
</gene>
<sequence>MITGKSLLIILSITILHRVNSASAVCEFSFTDRNKLYNFSLASPLPNFPHGILSEDGFYKVAVNDTVLWFQVGSSAVITSYFNLIVICFSFFDLMEQLCDGMIFNHDPPNCVDCLDCGGPSRCGMECSALVANNVGGYHVCTASGRLSSTEVDVIDKKNPHRGVIVKMSNGSLKVNCSLSVSVICELNGVQGPNTLEELGTCDYATVIWHPSGCATIISVHGRGWGWFAAFIIIILCLFGGYLLAGTVYRFFVLGVRSI</sequence>
<dbReference type="PANTHER" id="PTHR15071">
    <property type="entry name" value="MANNOSE-6-PHOSPHATE RECEPTOR FAMILY MEMBER"/>
    <property type="match status" value="1"/>
</dbReference>
<name>A0A1Q3D937_CEPFO</name>
<evidence type="ECO:0000256" key="2">
    <source>
        <dbReference type="SAM" id="SignalP"/>
    </source>
</evidence>
<dbReference type="OrthoDB" id="29460at2759"/>
<evidence type="ECO:0000313" key="4">
    <source>
        <dbReference type="Proteomes" id="UP000187406"/>
    </source>
</evidence>
<protein>
    <submittedName>
        <fullName evidence="3">Uncharacterized protein</fullName>
    </submittedName>
</protein>
<reference evidence="4" key="1">
    <citation type="submission" date="2016-04" db="EMBL/GenBank/DDBJ databases">
        <title>Cephalotus genome sequencing.</title>
        <authorList>
            <person name="Fukushima K."/>
            <person name="Hasebe M."/>
            <person name="Fang X."/>
        </authorList>
    </citation>
    <scope>NUCLEOTIDE SEQUENCE [LARGE SCALE GENOMIC DNA]</scope>
    <source>
        <strain evidence="4">cv. St1</strain>
    </source>
</reference>
<organism evidence="3 4">
    <name type="scientific">Cephalotus follicularis</name>
    <name type="common">Albany pitcher plant</name>
    <dbReference type="NCBI Taxonomy" id="3775"/>
    <lineage>
        <taxon>Eukaryota</taxon>
        <taxon>Viridiplantae</taxon>
        <taxon>Streptophyta</taxon>
        <taxon>Embryophyta</taxon>
        <taxon>Tracheophyta</taxon>
        <taxon>Spermatophyta</taxon>
        <taxon>Magnoliopsida</taxon>
        <taxon>eudicotyledons</taxon>
        <taxon>Gunneridae</taxon>
        <taxon>Pentapetalae</taxon>
        <taxon>rosids</taxon>
        <taxon>fabids</taxon>
        <taxon>Oxalidales</taxon>
        <taxon>Cephalotaceae</taxon>
        <taxon>Cephalotus</taxon>
    </lineage>
</organism>
<dbReference type="AlphaFoldDB" id="A0A1Q3D937"/>
<evidence type="ECO:0000313" key="3">
    <source>
        <dbReference type="EMBL" id="GAV88984.1"/>
    </source>
</evidence>
<dbReference type="GO" id="GO:0000139">
    <property type="term" value="C:Golgi membrane"/>
    <property type="evidence" value="ECO:0007669"/>
    <property type="project" value="UniProtKB-SubCell"/>
</dbReference>
<dbReference type="PANTHER" id="PTHR15071:SF0">
    <property type="entry name" value="MANNOSE 6-PHOSPHATE RECEPTOR-LIKE PROTEIN 1"/>
    <property type="match status" value="1"/>
</dbReference>
<dbReference type="FunCoup" id="A0A1Q3D937">
    <property type="interactions" value="1411"/>
</dbReference>
<feature type="non-terminal residue" evidence="3">
    <location>
        <position position="259"/>
    </location>
</feature>
<dbReference type="EMBL" id="BDDD01005183">
    <property type="protein sequence ID" value="GAV88984.1"/>
    <property type="molecule type" value="Genomic_DNA"/>
</dbReference>
<keyword evidence="2" id="KW-0732">Signal</keyword>
<feature type="chain" id="PRO_5013089007" evidence="2">
    <location>
        <begin position="22"/>
        <end position="259"/>
    </location>
</feature>
<evidence type="ECO:0000256" key="1">
    <source>
        <dbReference type="SAM" id="Phobius"/>
    </source>
</evidence>
<dbReference type="STRING" id="3775.A0A1Q3D937"/>
<keyword evidence="1" id="KW-0812">Transmembrane</keyword>
<proteinExistence type="predicted"/>
<feature type="signal peptide" evidence="2">
    <location>
        <begin position="1"/>
        <end position="21"/>
    </location>
</feature>